<sequence>MWRKWLAACKYCFNQAIAYQRQNKRVGKLKLRNIIMQSDLPEWVKETPCHIRQNAIFDAHKAYKTSVDAKFRSCRERQQTIKFNECNFSSGCWYPKLTKGLSFITSEPLPENCSNATQLTFSHQRWFAIIPQEVVVERKERSGIIALDPGVRTFLTGFDGSRFVEFGHGDIGRITRLCQHLDNLISRTHLACRKQRRRMRQAAQRMRNKIRHLIEEAHQQIVCYLTDNYRVIFLPTFETSLMVAKVRRKMRSKTVRSMLTWAHYRFELFLTQKAEMTNTIVITGSEAYTSLTCTSCGHIHQSLGGAKVFKCPSCGHTLPRDMNGALGFMLRALRDTAFTITSDGVAIAALSGNFPYCVA</sequence>
<accession>A0A926ZH93</accession>
<keyword evidence="1" id="KW-0238">DNA-binding</keyword>
<dbReference type="Pfam" id="PF07282">
    <property type="entry name" value="Cas12f1-like_TNB"/>
    <property type="match status" value="1"/>
</dbReference>
<evidence type="ECO:0000313" key="4">
    <source>
        <dbReference type="Proteomes" id="UP000641646"/>
    </source>
</evidence>
<name>A0A926ZH93_9CYAN</name>
<gene>
    <name evidence="3" type="ORF">H6G03_17205</name>
</gene>
<dbReference type="Proteomes" id="UP000641646">
    <property type="component" value="Unassembled WGS sequence"/>
</dbReference>
<protein>
    <submittedName>
        <fullName evidence="3">Transposase</fullName>
    </submittedName>
</protein>
<dbReference type="NCBIfam" id="NF040570">
    <property type="entry name" value="guided_TnpB"/>
    <property type="match status" value="1"/>
</dbReference>
<dbReference type="PANTHER" id="PTHR36172:SF1">
    <property type="entry name" value="RESOLVASE-RELATED"/>
    <property type="match status" value="1"/>
</dbReference>
<evidence type="ECO:0000313" key="3">
    <source>
        <dbReference type="EMBL" id="MBD2182780.1"/>
    </source>
</evidence>
<reference evidence="3" key="1">
    <citation type="journal article" date="2015" name="ISME J.">
        <title>Draft Genome Sequence of Streptomyces incarnatus NRRL8089, which Produces the Nucleoside Antibiotic Sinefungin.</title>
        <authorList>
            <person name="Oshima K."/>
            <person name="Hattori M."/>
            <person name="Shimizu H."/>
            <person name="Fukuda K."/>
            <person name="Nemoto M."/>
            <person name="Inagaki K."/>
            <person name="Tamura T."/>
        </authorList>
    </citation>
    <scope>NUCLEOTIDE SEQUENCE</scope>
    <source>
        <strain evidence="3">FACHB-1375</strain>
    </source>
</reference>
<dbReference type="EMBL" id="JACJPW010000042">
    <property type="protein sequence ID" value="MBD2182780.1"/>
    <property type="molecule type" value="Genomic_DNA"/>
</dbReference>
<comment type="caution">
    <text evidence="3">The sequence shown here is derived from an EMBL/GenBank/DDBJ whole genome shotgun (WGS) entry which is preliminary data.</text>
</comment>
<dbReference type="InterPro" id="IPR051491">
    <property type="entry name" value="Recombinase/Transposase-rel"/>
</dbReference>
<dbReference type="AlphaFoldDB" id="A0A926ZH93"/>
<dbReference type="PANTHER" id="PTHR36172">
    <property type="match status" value="1"/>
</dbReference>
<evidence type="ECO:0000259" key="2">
    <source>
        <dbReference type="Pfam" id="PF07282"/>
    </source>
</evidence>
<dbReference type="InterPro" id="IPR010095">
    <property type="entry name" value="Cas12f1-like_TNB"/>
</dbReference>
<keyword evidence="4" id="KW-1185">Reference proteome</keyword>
<dbReference type="GO" id="GO:0003677">
    <property type="term" value="F:DNA binding"/>
    <property type="evidence" value="ECO:0007669"/>
    <property type="project" value="UniProtKB-KW"/>
</dbReference>
<reference evidence="3" key="2">
    <citation type="submission" date="2020-08" db="EMBL/GenBank/DDBJ databases">
        <authorList>
            <person name="Chen M."/>
            <person name="Teng W."/>
            <person name="Zhao L."/>
            <person name="Hu C."/>
            <person name="Zhou Y."/>
            <person name="Han B."/>
            <person name="Song L."/>
            <person name="Shu W."/>
        </authorList>
    </citation>
    <scope>NUCLEOTIDE SEQUENCE</scope>
    <source>
        <strain evidence="3">FACHB-1375</strain>
    </source>
</reference>
<feature type="domain" description="Cas12f1-like TNB" evidence="2">
    <location>
        <begin position="263"/>
        <end position="326"/>
    </location>
</feature>
<organism evidence="3 4">
    <name type="scientific">Aerosakkonema funiforme FACHB-1375</name>
    <dbReference type="NCBI Taxonomy" id="2949571"/>
    <lineage>
        <taxon>Bacteria</taxon>
        <taxon>Bacillati</taxon>
        <taxon>Cyanobacteriota</taxon>
        <taxon>Cyanophyceae</taxon>
        <taxon>Oscillatoriophycideae</taxon>
        <taxon>Aerosakkonematales</taxon>
        <taxon>Aerosakkonemataceae</taxon>
        <taxon>Aerosakkonema</taxon>
    </lineage>
</organism>
<evidence type="ECO:0000256" key="1">
    <source>
        <dbReference type="ARBA" id="ARBA00023125"/>
    </source>
</evidence>
<dbReference type="RefSeq" id="WP_190465834.1">
    <property type="nucleotide sequence ID" value="NZ_JACJPW010000042.1"/>
</dbReference>
<proteinExistence type="predicted"/>